<accession>A0ABR1T0C2</accession>
<comment type="caution">
    <text evidence="1">The sequence shown here is derived from an EMBL/GenBank/DDBJ whole genome shotgun (WGS) entry which is preliminary data.</text>
</comment>
<name>A0ABR1T0C2_9PEZI</name>
<reference evidence="1 2" key="1">
    <citation type="submission" date="2023-01" db="EMBL/GenBank/DDBJ databases">
        <title>Analysis of 21 Apiospora genomes using comparative genomics revels a genus with tremendous synthesis potential of carbohydrate active enzymes and secondary metabolites.</title>
        <authorList>
            <person name="Sorensen T."/>
        </authorList>
    </citation>
    <scope>NUCLEOTIDE SEQUENCE [LARGE SCALE GENOMIC DNA]</scope>
    <source>
        <strain evidence="1 2">CBS 33761</strain>
    </source>
</reference>
<evidence type="ECO:0000313" key="1">
    <source>
        <dbReference type="EMBL" id="KAK8040028.1"/>
    </source>
</evidence>
<gene>
    <name evidence="1" type="ORF">PG993_008439</name>
</gene>
<sequence length="190" mass="21767">MRGTEPPAYPPSICMTQPVITVRKCEIVIFPLPSPPRRSFVLSSRLATPKSTICTEDSSDRNIAISIAPHSNFKSERNTNYLSPLLPAIQSFIKTIMWQQPPIEGRSKRIVRIHHKLVKSRQQLTQALKKHLQEGEDFYFEMRNDFYIIQVYGPKDFDVESTQRSMLGNDAKVAGIEVVNEEMRDSRLCC</sequence>
<protein>
    <submittedName>
        <fullName evidence="1">Uncharacterized protein</fullName>
    </submittedName>
</protein>
<organism evidence="1 2">
    <name type="scientific">Apiospora rasikravindrae</name>
    <dbReference type="NCBI Taxonomy" id="990691"/>
    <lineage>
        <taxon>Eukaryota</taxon>
        <taxon>Fungi</taxon>
        <taxon>Dikarya</taxon>
        <taxon>Ascomycota</taxon>
        <taxon>Pezizomycotina</taxon>
        <taxon>Sordariomycetes</taxon>
        <taxon>Xylariomycetidae</taxon>
        <taxon>Amphisphaeriales</taxon>
        <taxon>Apiosporaceae</taxon>
        <taxon>Apiospora</taxon>
    </lineage>
</organism>
<proteinExistence type="predicted"/>
<dbReference type="EMBL" id="JAQQWK010000006">
    <property type="protein sequence ID" value="KAK8040028.1"/>
    <property type="molecule type" value="Genomic_DNA"/>
</dbReference>
<dbReference type="Proteomes" id="UP001444661">
    <property type="component" value="Unassembled WGS sequence"/>
</dbReference>
<keyword evidence="2" id="KW-1185">Reference proteome</keyword>
<evidence type="ECO:0000313" key="2">
    <source>
        <dbReference type="Proteomes" id="UP001444661"/>
    </source>
</evidence>